<dbReference type="PANTHER" id="PTHR11895:SF176">
    <property type="entry name" value="AMIDASE AMID-RELATED"/>
    <property type="match status" value="1"/>
</dbReference>
<reference evidence="2 3" key="1">
    <citation type="submission" date="2018-12" db="EMBL/GenBank/DDBJ databases">
        <title>Draft genome sequence of Embleya hyalina NBRC 13850T.</title>
        <authorList>
            <person name="Komaki H."/>
            <person name="Hosoyama A."/>
            <person name="Kimura A."/>
            <person name="Ichikawa N."/>
            <person name="Tamura T."/>
        </authorList>
    </citation>
    <scope>NUCLEOTIDE SEQUENCE [LARGE SCALE GENOMIC DNA]</scope>
    <source>
        <strain evidence="2 3">NBRC 13850</strain>
    </source>
</reference>
<dbReference type="PANTHER" id="PTHR11895">
    <property type="entry name" value="TRANSAMIDASE"/>
    <property type="match status" value="1"/>
</dbReference>
<name>A0A401Z1R1_9ACTN</name>
<dbReference type="Pfam" id="PF01425">
    <property type="entry name" value="Amidase"/>
    <property type="match status" value="2"/>
</dbReference>
<protein>
    <submittedName>
        <fullName evidence="2">Amidase</fullName>
    </submittedName>
</protein>
<accession>A0A401Z1R1</accession>
<dbReference type="RefSeq" id="WP_126642459.1">
    <property type="nucleotide sequence ID" value="NZ_BIFH01000042.1"/>
</dbReference>
<sequence>MREAVGDTPTVVGQADPAGPGVVEAARLVRERLVSPVELLDFRLDRIRVLDPDLRAFDTLDVDGARRAARDAERAVLAGLPLGPLHGVPIACKRLFGTAGSGRREAAAPAALRAAGAVPVGTTVAPDPFGFDSPARNPWDPSRTPGWSSGGSAVAVAAGLVPAALGSDTVGSVRIPAALCGVVGMRPSRGRIDRRGLALMARTFDEVGPLAGRVEDVAALLGVLDPRAHPAAAHARATDARGLRIAVPAGPFHERCAPYVTAAVADAARILCAAGAVAHEAHVPDDCFDGDLTRILIAVDTATRVRGPAPPHGPIGAAVRLGQRVGAAERAALRGRLGDLRRAWARATAHVDVLVVPTVPVPAATADATHVRHGNGGYESVTAVYPRLCRPATLAGAPALTVPAGLSPEGLPFAVQFVGAAGGDAAVLRAGTAYQAAIGPLPHPPGLAGVRPWSP</sequence>
<dbReference type="InterPro" id="IPR023631">
    <property type="entry name" value="Amidase_dom"/>
</dbReference>
<keyword evidence="3" id="KW-1185">Reference proteome</keyword>
<dbReference type="Proteomes" id="UP000286931">
    <property type="component" value="Unassembled WGS sequence"/>
</dbReference>
<feature type="domain" description="Amidase" evidence="1">
    <location>
        <begin position="331"/>
        <end position="428"/>
    </location>
</feature>
<dbReference type="Gene3D" id="3.90.1300.10">
    <property type="entry name" value="Amidase signature (AS) domain"/>
    <property type="match status" value="1"/>
</dbReference>
<evidence type="ECO:0000313" key="2">
    <source>
        <dbReference type="EMBL" id="GCE00758.1"/>
    </source>
</evidence>
<dbReference type="SUPFAM" id="SSF75304">
    <property type="entry name" value="Amidase signature (AS) enzymes"/>
    <property type="match status" value="1"/>
</dbReference>
<dbReference type="OrthoDB" id="9811471at2"/>
<evidence type="ECO:0000259" key="1">
    <source>
        <dbReference type="Pfam" id="PF01425"/>
    </source>
</evidence>
<dbReference type="InterPro" id="IPR000120">
    <property type="entry name" value="Amidase"/>
</dbReference>
<dbReference type="EMBL" id="BIFH01000042">
    <property type="protein sequence ID" value="GCE00758.1"/>
    <property type="molecule type" value="Genomic_DNA"/>
</dbReference>
<dbReference type="InterPro" id="IPR036928">
    <property type="entry name" value="AS_sf"/>
</dbReference>
<gene>
    <name evidence="2" type="ORF">EHYA_08484</name>
</gene>
<proteinExistence type="predicted"/>
<evidence type="ECO:0000313" key="3">
    <source>
        <dbReference type="Proteomes" id="UP000286931"/>
    </source>
</evidence>
<organism evidence="2 3">
    <name type="scientific">Embleya hyalina</name>
    <dbReference type="NCBI Taxonomy" id="516124"/>
    <lineage>
        <taxon>Bacteria</taxon>
        <taxon>Bacillati</taxon>
        <taxon>Actinomycetota</taxon>
        <taxon>Actinomycetes</taxon>
        <taxon>Kitasatosporales</taxon>
        <taxon>Streptomycetaceae</taxon>
        <taxon>Embleya</taxon>
    </lineage>
</organism>
<dbReference type="AlphaFoldDB" id="A0A401Z1R1"/>
<feature type="domain" description="Amidase" evidence="1">
    <location>
        <begin position="39"/>
        <end position="285"/>
    </location>
</feature>
<comment type="caution">
    <text evidence="2">The sequence shown here is derived from an EMBL/GenBank/DDBJ whole genome shotgun (WGS) entry which is preliminary data.</text>
</comment>
<dbReference type="GO" id="GO:0003824">
    <property type="term" value="F:catalytic activity"/>
    <property type="evidence" value="ECO:0007669"/>
    <property type="project" value="InterPro"/>
</dbReference>